<evidence type="ECO:0000256" key="9">
    <source>
        <dbReference type="SAM" id="MobiDB-lite"/>
    </source>
</evidence>
<proteinExistence type="inferred from homology"/>
<evidence type="ECO:0000256" key="4">
    <source>
        <dbReference type="ARBA" id="ARBA00022525"/>
    </source>
</evidence>
<comment type="subcellular location">
    <subcellularLocation>
        <location evidence="1">Secreted</location>
        <location evidence="1">Cell wall</location>
    </subcellularLocation>
</comment>
<evidence type="ECO:0000313" key="11">
    <source>
        <dbReference type="Proteomes" id="UP001168877"/>
    </source>
</evidence>
<sequence>MHFEDIIMNNVSNPVLIDQVYCPCNQCNAKLPSLVKISKVTIKNIRGTSASPAAVKLSRSSGVPCKDVEIADIDITYTGKEAPNEAVSQCSNVRPRLSGRQNPPTCSVPAV</sequence>
<keyword evidence="4" id="KW-0964">Secreted</keyword>
<dbReference type="Pfam" id="PF00295">
    <property type="entry name" value="Glyco_hydro_28"/>
    <property type="match status" value="1"/>
</dbReference>
<evidence type="ECO:0000256" key="1">
    <source>
        <dbReference type="ARBA" id="ARBA00004191"/>
    </source>
</evidence>
<evidence type="ECO:0000256" key="8">
    <source>
        <dbReference type="RuleBase" id="RU361169"/>
    </source>
</evidence>
<evidence type="ECO:0000256" key="3">
    <source>
        <dbReference type="ARBA" id="ARBA00022512"/>
    </source>
</evidence>
<reference evidence="10" key="2">
    <citation type="submission" date="2023-06" db="EMBL/GenBank/DDBJ databases">
        <authorList>
            <person name="Swenson N.G."/>
            <person name="Wegrzyn J.L."/>
            <person name="Mcevoy S.L."/>
        </authorList>
    </citation>
    <scope>NUCLEOTIDE SEQUENCE</scope>
    <source>
        <strain evidence="10">NS2018</strain>
        <tissue evidence="10">Leaf</tissue>
    </source>
</reference>
<dbReference type="InterPro" id="IPR000743">
    <property type="entry name" value="Glyco_hydro_28"/>
</dbReference>
<dbReference type="EMBL" id="JAUESC010000381">
    <property type="protein sequence ID" value="KAK0588575.1"/>
    <property type="molecule type" value="Genomic_DNA"/>
</dbReference>
<dbReference type="SUPFAM" id="SSF51126">
    <property type="entry name" value="Pectin lyase-like"/>
    <property type="match status" value="1"/>
</dbReference>
<keyword evidence="6 8" id="KW-0326">Glycosidase</keyword>
<evidence type="ECO:0008006" key="12">
    <source>
        <dbReference type="Google" id="ProtNLM"/>
    </source>
</evidence>
<evidence type="ECO:0000256" key="6">
    <source>
        <dbReference type="ARBA" id="ARBA00023295"/>
    </source>
</evidence>
<gene>
    <name evidence="10" type="ORF">LWI29_002845</name>
</gene>
<organism evidence="10 11">
    <name type="scientific">Acer saccharum</name>
    <name type="common">Sugar maple</name>
    <dbReference type="NCBI Taxonomy" id="4024"/>
    <lineage>
        <taxon>Eukaryota</taxon>
        <taxon>Viridiplantae</taxon>
        <taxon>Streptophyta</taxon>
        <taxon>Embryophyta</taxon>
        <taxon>Tracheophyta</taxon>
        <taxon>Spermatophyta</taxon>
        <taxon>Magnoliopsida</taxon>
        <taxon>eudicotyledons</taxon>
        <taxon>Gunneridae</taxon>
        <taxon>Pentapetalae</taxon>
        <taxon>rosids</taxon>
        <taxon>malvids</taxon>
        <taxon>Sapindales</taxon>
        <taxon>Sapindaceae</taxon>
        <taxon>Hippocastanoideae</taxon>
        <taxon>Acereae</taxon>
        <taxon>Acer</taxon>
    </lineage>
</organism>
<keyword evidence="3" id="KW-0134">Cell wall</keyword>
<evidence type="ECO:0000256" key="2">
    <source>
        <dbReference type="ARBA" id="ARBA00008834"/>
    </source>
</evidence>
<reference evidence="10" key="1">
    <citation type="journal article" date="2022" name="Plant J.">
        <title>Strategies of tolerance reflected in two North American maple genomes.</title>
        <authorList>
            <person name="McEvoy S.L."/>
            <person name="Sezen U.U."/>
            <person name="Trouern-Trend A."/>
            <person name="McMahon S.M."/>
            <person name="Schaberg P.G."/>
            <person name="Yang J."/>
            <person name="Wegrzyn J.L."/>
            <person name="Swenson N.G."/>
        </authorList>
    </citation>
    <scope>NUCLEOTIDE SEQUENCE</scope>
    <source>
        <strain evidence="10">NS2018</strain>
    </source>
</reference>
<keyword evidence="7" id="KW-0961">Cell wall biogenesis/degradation</keyword>
<feature type="region of interest" description="Disordered" evidence="9">
    <location>
        <begin position="92"/>
        <end position="111"/>
    </location>
</feature>
<dbReference type="Gene3D" id="2.160.20.10">
    <property type="entry name" value="Single-stranded right-handed beta-helix, Pectin lyase-like"/>
    <property type="match status" value="1"/>
</dbReference>
<evidence type="ECO:0000313" key="10">
    <source>
        <dbReference type="EMBL" id="KAK0588575.1"/>
    </source>
</evidence>
<dbReference type="GO" id="GO:0004650">
    <property type="term" value="F:polygalacturonase activity"/>
    <property type="evidence" value="ECO:0007669"/>
    <property type="project" value="InterPro"/>
</dbReference>
<dbReference type="PANTHER" id="PTHR31375">
    <property type="match status" value="1"/>
</dbReference>
<keyword evidence="11" id="KW-1185">Reference proteome</keyword>
<accession>A0AA39SEF2</accession>
<dbReference type="InterPro" id="IPR012334">
    <property type="entry name" value="Pectin_lyas_fold"/>
</dbReference>
<name>A0AA39SEF2_ACESA</name>
<protein>
    <recommendedName>
        <fullName evidence="12">Polygalacturonase</fullName>
    </recommendedName>
</protein>
<comment type="caution">
    <text evidence="10">The sequence shown here is derived from an EMBL/GenBank/DDBJ whole genome shotgun (WGS) entry which is preliminary data.</text>
</comment>
<dbReference type="Proteomes" id="UP001168877">
    <property type="component" value="Unassembled WGS sequence"/>
</dbReference>
<dbReference type="InterPro" id="IPR011050">
    <property type="entry name" value="Pectin_lyase_fold/virulence"/>
</dbReference>
<keyword evidence="5 8" id="KW-0378">Hydrolase</keyword>
<dbReference type="GO" id="GO:0005975">
    <property type="term" value="P:carbohydrate metabolic process"/>
    <property type="evidence" value="ECO:0007669"/>
    <property type="project" value="InterPro"/>
</dbReference>
<comment type="similarity">
    <text evidence="2 8">Belongs to the glycosyl hydrolase 28 family.</text>
</comment>
<dbReference type="GO" id="GO:0071555">
    <property type="term" value="P:cell wall organization"/>
    <property type="evidence" value="ECO:0007669"/>
    <property type="project" value="UniProtKB-KW"/>
</dbReference>
<evidence type="ECO:0000256" key="7">
    <source>
        <dbReference type="ARBA" id="ARBA00023316"/>
    </source>
</evidence>
<evidence type="ECO:0000256" key="5">
    <source>
        <dbReference type="ARBA" id="ARBA00022801"/>
    </source>
</evidence>
<dbReference type="AlphaFoldDB" id="A0AA39SEF2"/>